<name>A0AC61DEZ9_9FIRM</name>
<sequence>MHWKEKIVYQIWPRSFADSNGDGIGDLRGIISKLDYLKELGIDLIWLSPVYLSPNKDYGYDISDYYQINPEYGSMQDFDEFLKEVAARGMEVVMDLVANHTSDQHIWFKKALQEENSPYRDFYIFKKGKGDRPPNNWMSFFGGSAWTYEAKSKSYYMTQFTPNQCDLNWENPAMRQEIYKIMTFWLEKGVAGFRMDVINAISKAEGFPDVGSNPKILSFPGELTLNRPKTHTYIKEMYKEVLEPYSCIAIGEGPLAKQEDVVLYTREDRKELQMMFHFDLHHLGYGVLGKYDFRKLYHWSIKDFKRVLFSWQITMEREGGWTGNYLSNHDQNRQVSRFGDDKRYWLQSAKALALLNLTLRGTPFLYQGEEIGMTDCILEEGEWQDYEALNAYKVLQEMMHLPKWLARRIVKKVTRDNSRTTMQWDASENGGFSKGIPWTKTNPNYKTINVANQEKKPHSILSFYRELISFRKQHPDLTWGSFEPLLEEHPQLIVYKRKGVKEKYLVIINLSSKKIKYPQELEKELHKQFLLGNYEITEPVSRCKPYEARLYKI</sequence>
<accession>A0AC61DEZ9</accession>
<organism evidence="1 2">
    <name type="scientific">Sporanaerobium hydrogeniformans</name>
    <dbReference type="NCBI Taxonomy" id="3072179"/>
    <lineage>
        <taxon>Bacteria</taxon>
        <taxon>Bacillati</taxon>
        <taxon>Bacillota</taxon>
        <taxon>Clostridia</taxon>
        <taxon>Lachnospirales</taxon>
        <taxon>Lachnospiraceae</taxon>
        <taxon>Sporanaerobium</taxon>
    </lineage>
</organism>
<keyword evidence="2" id="KW-1185">Reference proteome</keyword>
<reference evidence="1" key="1">
    <citation type="submission" date="2017-10" db="EMBL/GenBank/DDBJ databases">
        <title>Genome sequence of cellulolytic Lachnospiraceae bacterium XHS1971 isolated from hotspring sediment.</title>
        <authorList>
            <person name="Vasudevan G."/>
            <person name="Joshi A.J."/>
            <person name="Hivarkar S."/>
            <person name="Lanjekar V.B."/>
            <person name="Dhakephalkar P.K."/>
            <person name="Dagar S."/>
        </authorList>
    </citation>
    <scope>NUCLEOTIDE SEQUENCE</scope>
    <source>
        <strain evidence="1">XHS1971</strain>
    </source>
</reference>
<proteinExistence type="predicted"/>
<dbReference type="Proteomes" id="UP000224460">
    <property type="component" value="Unassembled WGS sequence"/>
</dbReference>
<evidence type="ECO:0000313" key="1">
    <source>
        <dbReference type="EMBL" id="PHV71291.1"/>
    </source>
</evidence>
<gene>
    <name evidence="1" type="ORF">CS063_06260</name>
</gene>
<comment type="caution">
    <text evidence="1">The sequence shown here is derived from an EMBL/GenBank/DDBJ whole genome shotgun (WGS) entry which is preliminary data.</text>
</comment>
<evidence type="ECO:0000313" key="2">
    <source>
        <dbReference type="Proteomes" id="UP000224460"/>
    </source>
</evidence>
<dbReference type="EMBL" id="PEDL01000004">
    <property type="protein sequence ID" value="PHV71291.1"/>
    <property type="molecule type" value="Genomic_DNA"/>
</dbReference>
<protein>
    <submittedName>
        <fullName evidence="1">Glucohydrolase</fullName>
    </submittedName>
</protein>